<feature type="compositionally biased region" description="Polar residues" evidence="1">
    <location>
        <begin position="49"/>
        <end position="59"/>
    </location>
</feature>
<comment type="caution">
    <text evidence="2">The sequence shown here is derived from an EMBL/GenBank/DDBJ whole genome shotgun (WGS) entry which is preliminary data.</text>
</comment>
<name>A0A5E4ANN5_MARMO</name>
<keyword evidence="3" id="KW-1185">Reference proteome</keyword>
<gene>
    <name evidence="2" type="ORF">MONAX_5E030695</name>
</gene>
<dbReference type="Proteomes" id="UP000335636">
    <property type="component" value="Unassembled WGS sequence"/>
</dbReference>
<feature type="region of interest" description="Disordered" evidence="1">
    <location>
        <begin position="43"/>
        <end position="67"/>
    </location>
</feature>
<accession>A0A5E4ANN5</accession>
<evidence type="ECO:0000313" key="2">
    <source>
        <dbReference type="EMBL" id="VTJ58755.1"/>
    </source>
</evidence>
<dbReference type="AlphaFoldDB" id="A0A5E4ANN5"/>
<dbReference type="EMBL" id="CABDUW010000108">
    <property type="protein sequence ID" value="VTJ58755.1"/>
    <property type="molecule type" value="Genomic_DNA"/>
</dbReference>
<evidence type="ECO:0000256" key="1">
    <source>
        <dbReference type="SAM" id="MobiDB-lite"/>
    </source>
</evidence>
<organism evidence="2 3">
    <name type="scientific">Marmota monax</name>
    <name type="common">Woodchuck</name>
    <dbReference type="NCBI Taxonomy" id="9995"/>
    <lineage>
        <taxon>Eukaryota</taxon>
        <taxon>Metazoa</taxon>
        <taxon>Chordata</taxon>
        <taxon>Craniata</taxon>
        <taxon>Vertebrata</taxon>
        <taxon>Euteleostomi</taxon>
        <taxon>Mammalia</taxon>
        <taxon>Eutheria</taxon>
        <taxon>Euarchontoglires</taxon>
        <taxon>Glires</taxon>
        <taxon>Rodentia</taxon>
        <taxon>Sciuromorpha</taxon>
        <taxon>Sciuridae</taxon>
        <taxon>Xerinae</taxon>
        <taxon>Marmotini</taxon>
        <taxon>Marmota</taxon>
    </lineage>
</organism>
<protein>
    <submittedName>
        <fullName evidence="2">Uncharacterized protein</fullName>
    </submittedName>
</protein>
<proteinExistence type="predicted"/>
<sequence length="67" mass="7364">DTSGKPIMLDQPLTNFIWYPVASTNEMFAMSPAETEIEMASKSPVLGQLSPTATISSQKTRTKRTCQ</sequence>
<reference evidence="2" key="1">
    <citation type="submission" date="2019-04" db="EMBL/GenBank/DDBJ databases">
        <authorList>
            <person name="Alioto T."/>
            <person name="Alioto T."/>
        </authorList>
    </citation>
    <scope>NUCLEOTIDE SEQUENCE [LARGE SCALE GENOMIC DNA]</scope>
</reference>
<feature type="non-terminal residue" evidence="2">
    <location>
        <position position="1"/>
    </location>
</feature>
<evidence type="ECO:0000313" key="3">
    <source>
        <dbReference type="Proteomes" id="UP000335636"/>
    </source>
</evidence>
<feature type="non-terminal residue" evidence="2">
    <location>
        <position position="67"/>
    </location>
</feature>